<dbReference type="AlphaFoldDB" id="A0A0B1SC99"/>
<keyword evidence="1" id="KW-0648">Protein biosynthesis</keyword>
<dbReference type="PROSITE" id="PS50040">
    <property type="entry name" value="EF1G_C"/>
    <property type="match status" value="1"/>
</dbReference>
<reference evidence="3 4" key="1">
    <citation type="submission" date="2014-03" db="EMBL/GenBank/DDBJ databases">
        <title>Draft genome of the hookworm Oesophagostomum dentatum.</title>
        <authorList>
            <person name="Mitreva M."/>
        </authorList>
    </citation>
    <scope>NUCLEOTIDE SEQUENCE [LARGE SCALE GENOMIC DNA]</scope>
    <source>
        <strain evidence="3 4">OD-Hann</strain>
    </source>
</reference>
<keyword evidence="1" id="KW-0251">Elongation factor</keyword>
<gene>
    <name evidence="3" type="ORF">OESDEN_19460</name>
</gene>
<dbReference type="GO" id="GO:0003746">
    <property type="term" value="F:translation elongation factor activity"/>
    <property type="evidence" value="ECO:0007669"/>
    <property type="project" value="UniProtKB-UniRule"/>
</dbReference>
<dbReference type="SUPFAM" id="SSF89942">
    <property type="entry name" value="eEF1-gamma domain"/>
    <property type="match status" value="1"/>
</dbReference>
<name>A0A0B1SC99_OESDE</name>
<protein>
    <recommendedName>
        <fullName evidence="2">EF-1-gamma C-terminal domain-containing protein</fullName>
    </recommendedName>
</protein>
<evidence type="ECO:0000313" key="3">
    <source>
        <dbReference type="EMBL" id="KHJ80860.1"/>
    </source>
</evidence>
<evidence type="ECO:0000259" key="2">
    <source>
        <dbReference type="PROSITE" id="PS50040"/>
    </source>
</evidence>
<sequence>MSSRSLYVQIGRFVFCSILVMEEKSSELLSSISVDYESYEWKKLDPKDEKTKKLVNEYLLWEGDFDGKKFNQGKIFK</sequence>
<evidence type="ECO:0000313" key="4">
    <source>
        <dbReference type="Proteomes" id="UP000053660"/>
    </source>
</evidence>
<dbReference type="EMBL" id="KN597911">
    <property type="protein sequence ID" value="KHJ80860.1"/>
    <property type="molecule type" value="Genomic_DNA"/>
</dbReference>
<evidence type="ECO:0000256" key="1">
    <source>
        <dbReference type="PROSITE-ProRule" id="PRU00519"/>
    </source>
</evidence>
<feature type="domain" description="EF-1-gamma C-terminal" evidence="2">
    <location>
        <begin position="1"/>
        <end position="77"/>
    </location>
</feature>
<organism evidence="3 4">
    <name type="scientific">Oesophagostomum dentatum</name>
    <name type="common">Nodular worm</name>
    <dbReference type="NCBI Taxonomy" id="61180"/>
    <lineage>
        <taxon>Eukaryota</taxon>
        <taxon>Metazoa</taxon>
        <taxon>Ecdysozoa</taxon>
        <taxon>Nematoda</taxon>
        <taxon>Chromadorea</taxon>
        <taxon>Rhabditida</taxon>
        <taxon>Rhabditina</taxon>
        <taxon>Rhabditomorpha</taxon>
        <taxon>Strongyloidea</taxon>
        <taxon>Strongylidae</taxon>
        <taxon>Oesophagostomum</taxon>
    </lineage>
</organism>
<dbReference type="Gene3D" id="3.30.70.1010">
    <property type="entry name" value="Translation elongation factor EF1B, gamma chain, conserved domain"/>
    <property type="match status" value="1"/>
</dbReference>
<keyword evidence="4" id="KW-1185">Reference proteome</keyword>
<dbReference type="InterPro" id="IPR001662">
    <property type="entry name" value="EF1B_G_C"/>
</dbReference>
<dbReference type="Proteomes" id="UP000053660">
    <property type="component" value="Unassembled WGS sequence"/>
</dbReference>
<dbReference type="InterPro" id="IPR036433">
    <property type="entry name" value="EF1B_G_C_sf"/>
</dbReference>
<proteinExistence type="predicted"/>
<accession>A0A0B1SC99</accession>